<dbReference type="GO" id="GO:0005737">
    <property type="term" value="C:cytoplasm"/>
    <property type="evidence" value="ECO:0007669"/>
    <property type="project" value="UniProtKB-SubCell"/>
</dbReference>
<gene>
    <name evidence="7" type="primary">pcm</name>
    <name evidence="8" type="ORF">GYA55_02365</name>
</gene>
<comment type="subcellular location">
    <subcellularLocation>
        <location evidence="1 7">Cytoplasm</location>
    </subcellularLocation>
</comment>
<dbReference type="Gene3D" id="3.40.50.150">
    <property type="entry name" value="Vaccinia Virus protein VP39"/>
    <property type="match status" value="1"/>
</dbReference>
<evidence type="ECO:0000256" key="3">
    <source>
        <dbReference type="ARBA" id="ARBA00022490"/>
    </source>
</evidence>
<accession>A0A7X9IJC5</accession>
<dbReference type="PANTHER" id="PTHR11579">
    <property type="entry name" value="PROTEIN-L-ISOASPARTATE O-METHYLTRANSFERASE"/>
    <property type="match status" value="1"/>
</dbReference>
<evidence type="ECO:0000256" key="4">
    <source>
        <dbReference type="ARBA" id="ARBA00022603"/>
    </source>
</evidence>
<dbReference type="InterPro" id="IPR029063">
    <property type="entry name" value="SAM-dependent_MTases_sf"/>
</dbReference>
<evidence type="ECO:0000256" key="6">
    <source>
        <dbReference type="ARBA" id="ARBA00022691"/>
    </source>
</evidence>
<dbReference type="CDD" id="cd02440">
    <property type="entry name" value="AdoMet_MTases"/>
    <property type="match status" value="1"/>
</dbReference>
<dbReference type="SUPFAM" id="SSF53335">
    <property type="entry name" value="S-adenosyl-L-methionine-dependent methyltransferases"/>
    <property type="match status" value="1"/>
</dbReference>
<dbReference type="Proteomes" id="UP000524246">
    <property type="component" value="Unassembled WGS sequence"/>
</dbReference>
<evidence type="ECO:0000256" key="1">
    <source>
        <dbReference type="ARBA" id="ARBA00004496"/>
    </source>
</evidence>
<proteinExistence type="inferred from homology"/>
<organism evidence="8 9">
    <name type="scientific">SAR324 cluster bacterium</name>
    <dbReference type="NCBI Taxonomy" id="2024889"/>
    <lineage>
        <taxon>Bacteria</taxon>
        <taxon>Deltaproteobacteria</taxon>
        <taxon>SAR324 cluster</taxon>
    </lineage>
</organism>
<comment type="catalytic activity">
    <reaction evidence="7">
        <text>[protein]-L-isoaspartate + S-adenosyl-L-methionine = [protein]-L-isoaspartate alpha-methyl ester + S-adenosyl-L-homocysteine</text>
        <dbReference type="Rhea" id="RHEA:12705"/>
        <dbReference type="Rhea" id="RHEA-COMP:12143"/>
        <dbReference type="Rhea" id="RHEA-COMP:12144"/>
        <dbReference type="ChEBI" id="CHEBI:57856"/>
        <dbReference type="ChEBI" id="CHEBI:59789"/>
        <dbReference type="ChEBI" id="CHEBI:90596"/>
        <dbReference type="ChEBI" id="CHEBI:90598"/>
        <dbReference type="EC" id="2.1.1.77"/>
    </reaction>
</comment>
<evidence type="ECO:0000256" key="2">
    <source>
        <dbReference type="ARBA" id="ARBA00005369"/>
    </source>
</evidence>
<feature type="active site" evidence="7">
    <location>
        <position position="66"/>
    </location>
</feature>
<name>A0A7X9IJC5_9DELT</name>
<evidence type="ECO:0000313" key="8">
    <source>
        <dbReference type="EMBL" id="NMC61992.1"/>
    </source>
</evidence>
<dbReference type="Pfam" id="PF01135">
    <property type="entry name" value="PCMT"/>
    <property type="match status" value="1"/>
</dbReference>
<keyword evidence="3 7" id="KW-0963">Cytoplasm</keyword>
<dbReference type="InterPro" id="IPR000682">
    <property type="entry name" value="PCMT"/>
</dbReference>
<dbReference type="GO" id="GO:0030091">
    <property type="term" value="P:protein repair"/>
    <property type="evidence" value="ECO:0007669"/>
    <property type="project" value="UniProtKB-UniRule"/>
</dbReference>
<dbReference type="GO" id="GO:0004719">
    <property type="term" value="F:protein-L-isoaspartate (D-aspartate) O-methyltransferase activity"/>
    <property type="evidence" value="ECO:0007669"/>
    <property type="project" value="UniProtKB-UniRule"/>
</dbReference>
<keyword evidence="6 7" id="KW-0949">S-adenosyl-L-methionine</keyword>
<dbReference type="GO" id="GO:0032259">
    <property type="term" value="P:methylation"/>
    <property type="evidence" value="ECO:0007669"/>
    <property type="project" value="UniProtKB-KW"/>
</dbReference>
<dbReference type="EMBL" id="JAAZON010000097">
    <property type="protein sequence ID" value="NMC61992.1"/>
    <property type="molecule type" value="Genomic_DNA"/>
</dbReference>
<evidence type="ECO:0000313" key="9">
    <source>
        <dbReference type="Proteomes" id="UP000524246"/>
    </source>
</evidence>
<dbReference type="HAMAP" id="MF_00090">
    <property type="entry name" value="PIMT"/>
    <property type="match status" value="1"/>
</dbReference>
<sequence length="210" mass="23560">MTETEESFARRRRLMVEEQLEKRGVHDSAVLKAMAEVPRHLFIPEDLWDDAYSDTPLPLGPEQTISQPLVVAEMLQLLELKPQFKVLEIGTGSGYEAALLAKICAEVFTIEIDELLFKWAGIVFQKLGIKNIRQKLGNGYEGWPDASPFDAIVLSAASPYIPQVLLQQLNLNGRCILPLGQERQELTLVSRTPNGFVQNSHGGVRFVMMK</sequence>
<evidence type="ECO:0000256" key="5">
    <source>
        <dbReference type="ARBA" id="ARBA00022679"/>
    </source>
</evidence>
<protein>
    <recommendedName>
        <fullName evidence="7">Protein-L-isoaspartate O-methyltransferase</fullName>
        <ecNumber evidence="7">2.1.1.77</ecNumber>
    </recommendedName>
    <alternativeName>
        <fullName evidence="7">L-isoaspartyl protein carboxyl methyltransferase</fullName>
    </alternativeName>
    <alternativeName>
        <fullName evidence="7">Protein L-isoaspartyl methyltransferase</fullName>
    </alternativeName>
    <alternativeName>
        <fullName evidence="7">Protein-beta-aspartate methyltransferase</fullName>
        <shortName evidence="7">PIMT</shortName>
    </alternativeName>
</protein>
<dbReference type="NCBIfam" id="TIGR00080">
    <property type="entry name" value="pimt"/>
    <property type="match status" value="1"/>
</dbReference>
<dbReference type="EC" id="2.1.1.77" evidence="7"/>
<comment type="caution">
    <text evidence="8">The sequence shown here is derived from an EMBL/GenBank/DDBJ whole genome shotgun (WGS) entry which is preliminary data.</text>
</comment>
<dbReference type="PANTHER" id="PTHR11579:SF0">
    <property type="entry name" value="PROTEIN-L-ISOASPARTATE(D-ASPARTATE) O-METHYLTRANSFERASE"/>
    <property type="match status" value="1"/>
</dbReference>
<comment type="similarity">
    <text evidence="2 7">Belongs to the methyltransferase superfamily. L-isoaspartyl/D-aspartyl protein methyltransferase family.</text>
</comment>
<keyword evidence="4 7" id="KW-0489">Methyltransferase</keyword>
<comment type="function">
    <text evidence="7">Catalyzes the methyl esterification of L-isoaspartyl residues in peptides and proteins that result from spontaneous decomposition of normal L-aspartyl and L-asparaginyl residues. It plays a role in the repair and/or degradation of damaged proteins.</text>
</comment>
<dbReference type="AlphaFoldDB" id="A0A7X9IJC5"/>
<dbReference type="FunFam" id="3.40.50.150:FF:000010">
    <property type="entry name" value="Protein-L-isoaspartate O-methyltransferase"/>
    <property type="match status" value="1"/>
</dbReference>
<dbReference type="NCBIfam" id="NF001453">
    <property type="entry name" value="PRK00312.1"/>
    <property type="match status" value="1"/>
</dbReference>
<reference evidence="8 9" key="1">
    <citation type="journal article" date="2020" name="Biotechnol. Biofuels">
        <title>New insights from the biogas microbiome by comprehensive genome-resolved metagenomics of nearly 1600 species originating from multiple anaerobic digesters.</title>
        <authorList>
            <person name="Campanaro S."/>
            <person name="Treu L."/>
            <person name="Rodriguez-R L.M."/>
            <person name="Kovalovszki A."/>
            <person name="Ziels R.M."/>
            <person name="Maus I."/>
            <person name="Zhu X."/>
            <person name="Kougias P.G."/>
            <person name="Basile A."/>
            <person name="Luo G."/>
            <person name="Schluter A."/>
            <person name="Konstantinidis K.T."/>
            <person name="Angelidaki I."/>
        </authorList>
    </citation>
    <scope>NUCLEOTIDE SEQUENCE [LARGE SCALE GENOMIC DNA]</scope>
    <source>
        <strain evidence="8">AS27yjCOA_65</strain>
    </source>
</reference>
<dbReference type="PROSITE" id="PS01279">
    <property type="entry name" value="PCMT"/>
    <property type="match status" value="1"/>
</dbReference>
<keyword evidence="5 7" id="KW-0808">Transferase</keyword>
<evidence type="ECO:0000256" key="7">
    <source>
        <dbReference type="HAMAP-Rule" id="MF_00090"/>
    </source>
</evidence>